<dbReference type="SUPFAM" id="SSF56672">
    <property type="entry name" value="DNA/RNA polymerases"/>
    <property type="match status" value="1"/>
</dbReference>
<dbReference type="AlphaFoldDB" id="A0A8C5LQ54"/>
<protein>
    <recommendedName>
        <fullName evidence="1">Reverse transcriptase domain-containing protein</fullName>
    </recommendedName>
</protein>
<dbReference type="InterPro" id="IPR043502">
    <property type="entry name" value="DNA/RNA_pol_sf"/>
</dbReference>
<dbReference type="CDD" id="cd01650">
    <property type="entry name" value="RT_nLTR_like"/>
    <property type="match status" value="1"/>
</dbReference>
<accession>A0A8C5LQ54</accession>
<dbReference type="PROSITE" id="PS50878">
    <property type="entry name" value="RT_POL"/>
    <property type="match status" value="1"/>
</dbReference>
<dbReference type="Pfam" id="PF00078">
    <property type="entry name" value="RVT_1"/>
    <property type="match status" value="1"/>
</dbReference>
<proteinExistence type="predicted"/>
<dbReference type="GeneTree" id="ENSGT00940000163630"/>
<evidence type="ECO:0000259" key="1">
    <source>
        <dbReference type="PROSITE" id="PS50878"/>
    </source>
</evidence>
<evidence type="ECO:0000313" key="3">
    <source>
        <dbReference type="Proteomes" id="UP000694569"/>
    </source>
</evidence>
<reference evidence="2" key="1">
    <citation type="submission" date="2025-08" db="UniProtKB">
        <authorList>
            <consortium name="Ensembl"/>
        </authorList>
    </citation>
    <scope>IDENTIFICATION</scope>
</reference>
<sequence>MEEINSLQHKLRRLEMAHKSHPTPESFTTLSQTRMALNRLFLDDVGRSLLWSRQRYYSRSNKMDTPLARLLKPRPKFQAITSIRDDTGLLVTTPTAIRDTFTRYFRSLYDHTPTHTSANETLCREIKQYLADASLPSLPDSRLEPLSSPVAEEELHAALKSMKPHKAPGPDGFTYHYYKSHSGILGPHLLSMFNNLLEGGRLPADSLLASIALIPKPGKDKHMVGSYRPISLINTDLKLFTKILSKRLDLIMGTLIHPDQVGFIPGRQAYENTRRSADLLWLASSSKTPSLFLSLDAEKAFDRAEWPFLFTLLSHLGFPPPFVRAIQALYSIPTAQIIISGTDPLPFPIRNGTRQGCPLSPALFALFLEPLLQHLRKDPHITGFRMGDQEYKLSAYADDILLSLTRPLSSLPAVMRRLDEFSRLSGYKVNITKSEAVATHMSQGDLDTIRGAYPIRVSPTSIDYLGIALPSNPGDLYDKNFPPLLSQLKTDLESWSKYAISWVGRVHCIKMNVLPRLLFFFQALPCALPSEDIRLLQSTIDHFIWQGKRHRIARATLYRPKDAGGLGLPCLFSYYYAAQLAQIVAWHSPRGLHRWVDLERTLMHPDHPHLWIWLPKPQRPLLRTTCPAILNSIRLWDKLATKCDLTSLPSPLSPVLRNKDFLPGYNARAEDGWMGTTIRRLYQLFPGGIFIDQTDPIISGSSANTNPLPYFQLRAFANQRHIKEAALTPLTPFERLCHTGSYPRGLISTLYRSLTTILDWKTLRYVAAWEADLGESLEAEEWADIWESMRSVSVCTTHQEQLIKTIFRWYVTPVQMSRISPGTPDSCWRGCGARGTYIHMWWECPTLKTFWSQTHTLAMAVLSKDIPMDPWAFLLSRPVQDLTRQENKLLAKITLAARRVMAESWNSPRAPSFTRLSSKMQDVCLMDELTAISSHTLPAYYNTWAPWIAQMGEGRIQMDMLQNDIPL</sequence>
<feature type="domain" description="Reverse transcriptase" evidence="1">
    <location>
        <begin position="195"/>
        <end position="469"/>
    </location>
</feature>
<dbReference type="Proteomes" id="UP000694569">
    <property type="component" value="Unplaced"/>
</dbReference>
<dbReference type="OrthoDB" id="9909359at2759"/>
<name>A0A8C5LQ54_9ANUR</name>
<keyword evidence="3" id="KW-1185">Reference proteome</keyword>
<reference evidence="2" key="2">
    <citation type="submission" date="2025-09" db="UniProtKB">
        <authorList>
            <consortium name="Ensembl"/>
        </authorList>
    </citation>
    <scope>IDENTIFICATION</scope>
</reference>
<dbReference type="Ensembl" id="ENSLLET00000002889.1">
    <property type="protein sequence ID" value="ENSLLEP00000002768.1"/>
    <property type="gene ID" value="ENSLLEG00000001817.1"/>
</dbReference>
<dbReference type="InterPro" id="IPR000477">
    <property type="entry name" value="RT_dom"/>
</dbReference>
<organism evidence="2 3">
    <name type="scientific">Leptobrachium leishanense</name>
    <name type="common">Leishan spiny toad</name>
    <dbReference type="NCBI Taxonomy" id="445787"/>
    <lineage>
        <taxon>Eukaryota</taxon>
        <taxon>Metazoa</taxon>
        <taxon>Chordata</taxon>
        <taxon>Craniata</taxon>
        <taxon>Vertebrata</taxon>
        <taxon>Euteleostomi</taxon>
        <taxon>Amphibia</taxon>
        <taxon>Batrachia</taxon>
        <taxon>Anura</taxon>
        <taxon>Pelobatoidea</taxon>
        <taxon>Megophryidae</taxon>
        <taxon>Leptobrachium</taxon>
    </lineage>
</organism>
<dbReference type="PANTHER" id="PTHR31635:SF196">
    <property type="entry name" value="REVERSE TRANSCRIPTASE DOMAIN-CONTAINING PROTEIN-RELATED"/>
    <property type="match status" value="1"/>
</dbReference>
<dbReference type="PANTHER" id="PTHR31635">
    <property type="entry name" value="REVERSE TRANSCRIPTASE DOMAIN-CONTAINING PROTEIN-RELATED"/>
    <property type="match status" value="1"/>
</dbReference>
<evidence type="ECO:0000313" key="2">
    <source>
        <dbReference type="Ensembl" id="ENSLLEP00000002768.1"/>
    </source>
</evidence>